<evidence type="ECO:0000313" key="1">
    <source>
        <dbReference type="EMBL" id="CAG8561191.1"/>
    </source>
</evidence>
<proteinExistence type="predicted"/>
<reference evidence="1" key="1">
    <citation type="submission" date="2021-06" db="EMBL/GenBank/DDBJ databases">
        <authorList>
            <person name="Kallberg Y."/>
            <person name="Tangrot J."/>
            <person name="Rosling A."/>
        </authorList>
    </citation>
    <scope>NUCLEOTIDE SEQUENCE</scope>
    <source>
        <strain evidence="1">87-6 pot B 2015</strain>
    </source>
</reference>
<organism evidence="1 2">
    <name type="scientific">Funneliformis mosseae</name>
    <name type="common">Endomycorrhizal fungus</name>
    <name type="synonym">Glomus mosseae</name>
    <dbReference type="NCBI Taxonomy" id="27381"/>
    <lineage>
        <taxon>Eukaryota</taxon>
        <taxon>Fungi</taxon>
        <taxon>Fungi incertae sedis</taxon>
        <taxon>Mucoromycota</taxon>
        <taxon>Glomeromycotina</taxon>
        <taxon>Glomeromycetes</taxon>
        <taxon>Glomerales</taxon>
        <taxon>Glomeraceae</taxon>
        <taxon>Funneliformis</taxon>
    </lineage>
</organism>
<dbReference type="EMBL" id="CAJVPP010001543">
    <property type="protein sequence ID" value="CAG8561191.1"/>
    <property type="molecule type" value="Genomic_DNA"/>
</dbReference>
<accession>A0A9N9BCQ9</accession>
<sequence>MAHFHSAKPVLELFGLVENAASASLETENRSSSSSSSLSTTKEIESMLFSIHFGTDLFAGALVSALPSTTADDLLLKRKSQNPSLD</sequence>
<protein>
    <submittedName>
        <fullName evidence="1">2190_t:CDS:1</fullName>
    </submittedName>
</protein>
<keyword evidence="2" id="KW-1185">Reference proteome</keyword>
<dbReference type="Proteomes" id="UP000789375">
    <property type="component" value="Unassembled WGS sequence"/>
</dbReference>
<name>A0A9N9BCQ9_FUNMO</name>
<comment type="caution">
    <text evidence="1">The sequence shown here is derived from an EMBL/GenBank/DDBJ whole genome shotgun (WGS) entry which is preliminary data.</text>
</comment>
<evidence type="ECO:0000313" key="2">
    <source>
        <dbReference type="Proteomes" id="UP000789375"/>
    </source>
</evidence>
<gene>
    <name evidence="1" type="ORF">FMOSSE_LOCUS6969</name>
</gene>
<dbReference type="AlphaFoldDB" id="A0A9N9BCQ9"/>